<name>A0A0D5YWC2_9FLAO</name>
<dbReference type="AlphaFoldDB" id="A0A0D5YWC2"/>
<keyword evidence="2" id="KW-1185">Reference proteome</keyword>
<evidence type="ECO:0000313" key="2">
    <source>
        <dbReference type="Proteomes" id="UP000032726"/>
    </source>
</evidence>
<evidence type="ECO:0000313" key="1">
    <source>
        <dbReference type="EMBL" id="AKA36221.1"/>
    </source>
</evidence>
<dbReference type="EMBL" id="CP011071">
    <property type="protein sequence ID" value="AKA36221.1"/>
    <property type="molecule type" value="Genomic_DNA"/>
</dbReference>
<reference evidence="1 2" key="1">
    <citation type="submission" date="2015-03" db="EMBL/GenBank/DDBJ databases">
        <title>Complete genome sequence of Muricauda lutaonensis CC-HSB-11T, isolated from a coastal hot spring.</title>
        <authorList>
            <person name="Kim K.M."/>
        </authorList>
    </citation>
    <scope>NUCLEOTIDE SEQUENCE [LARGE SCALE GENOMIC DNA]</scope>
    <source>
        <strain evidence="1 2">CC-HSB-11</strain>
    </source>
</reference>
<dbReference type="KEGG" id="mlt:VC82_2660"/>
<dbReference type="HOGENOM" id="CLU_2917622_0_0_10"/>
<dbReference type="Proteomes" id="UP000032726">
    <property type="component" value="Chromosome"/>
</dbReference>
<accession>A0A0D5YWC2</accession>
<protein>
    <submittedName>
        <fullName evidence="1">Uncharacterized protein</fullName>
    </submittedName>
</protein>
<sequence length="61" mass="7627">MFIFKYLIVSLIYFGFTLKKVVFEQKRILLHTKKKYAPLFLMVYRFWGCMEEDRKKNYLFC</sequence>
<proteinExistence type="predicted"/>
<organism evidence="1 2">
    <name type="scientific">Flagellimonas lutaonensis</name>
    <dbReference type="NCBI Taxonomy" id="516051"/>
    <lineage>
        <taxon>Bacteria</taxon>
        <taxon>Pseudomonadati</taxon>
        <taxon>Bacteroidota</taxon>
        <taxon>Flavobacteriia</taxon>
        <taxon>Flavobacteriales</taxon>
        <taxon>Flavobacteriaceae</taxon>
        <taxon>Flagellimonas</taxon>
    </lineage>
</organism>
<gene>
    <name evidence="1" type="ORF">VC82_2660</name>
</gene>